<protein>
    <recommendedName>
        <fullName evidence="3">ArnR1-like winged helix-turn-helix domain-containing protein</fullName>
    </recommendedName>
</protein>
<dbReference type="AlphaFoldDB" id="R9T8D2"/>
<proteinExistence type="predicted"/>
<reference evidence="1 2" key="1">
    <citation type="journal article" date="2013" name="Genome Announc.">
        <title>Genome sequence of 'Candidatus Methanomassiliicoccus intestinalis' Issoire-Mx1, a third thermoplasmatales-related methanogenic archaeon from human feces.</title>
        <authorList>
            <person name="Borrel G."/>
            <person name="Harris H.M."/>
            <person name="Parisot N."/>
            <person name="Gaci N."/>
            <person name="Tottey W."/>
            <person name="Mihajlovski A."/>
            <person name="Deane J."/>
            <person name="Gribaldo S."/>
            <person name="Bardot O."/>
            <person name="Peyretaillade E."/>
            <person name="Peyret P."/>
            <person name="O'Toole P.W."/>
            <person name="Brugere J.F."/>
        </authorList>
    </citation>
    <scope>NUCLEOTIDE SEQUENCE [LARGE SCALE GENOMIC DNA]</scope>
    <source>
        <strain evidence="1 2">Issoire-Mx1</strain>
    </source>
</reference>
<dbReference type="KEGG" id="mer:MMINT_16720"/>
<accession>R9T8D2</accession>
<organism evidence="1 2">
    <name type="scientific">Methanomassiliicoccus intestinalis (strain Issoire-Mx1)</name>
    <dbReference type="NCBI Taxonomy" id="1295009"/>
    <lineage>
        <taxon>Archaea</taxon>
        <taxon>Methanobacteriati</taxon>
        <taxon>Thermoplasmatota</taxon>
        <taxon>Thermoplasmata</taxon>
        <taxon>Methanomassiliicoccales</taxon>
        <taxon>Methanomassiliicoccaceae</taxon>
        <taxon>Methanomassiliicoccus</taxon>
    </lineage>
</organism>
<dbReference type="Proteomes" id="UP000014070">
    <property type="component" value="Chromosome"/>
</dbReference>
<sequence>MSESIELCIARYLLSAQQNGQTVLSVSLITHIRHELYSMDELLTALYSLEKQNYIRSTRDRWSITQKGIDHFFRIGDE</sequence>
<evidence type="ECO:0000313" key="1">
    <source>
        <dbReference type="EMBL" id="AGN26965.1"/>
    </source>
</evidence>
<name>R9T8D2_METII</name>
<evidence type="ECO:0008006" key="3">
    <source>
        <dbReference type="Google" id="ProtNLM"/>
    </source>
</evidence>
<dbReference type="GeneID" id="41324035"/>
<dbReference type="EMBL" id="CP005934">
    <property type="protein sequence ID" value="AGN26965.1"/>
    <property type="molecule type" value="Genomic_DNA"/>
</dbReference>
<evidence type="ECO:0000313" key="2">
    <source>
        <dbReference type="Proteomes" id="UP000014070"/>
    </source>
</evidence>
<dbReference type="STRING" id="1295009.MMINT_16720"/>
<dbReference type="RefSeq" id="WP_020449490.1">
    <property type="nucleotide sequence ID" value="NC_021353.1"/>
</dbReference>
<dbReference type="InParanoid" id="R9T8D2"/>
<dbReference type="HOGENOM" id="CLU_2613416_0_0_2"/>
<gene>
    <name evidence="1" type="ORF">MMINT_16720</name>
</gene>
<keyword evidence="2" id="KW-1185">Reference proteome</keyword>